<dbReference type="InterPro" id="IPR013106">
    <property type="entry name" value="Ig_V-set"/>
</dbReference>
<dbReference type="Pfam" id="PF07686">
    <property type="entry name" value="V-set"/>
    <property type="match status" value="1"/>
</dbReference>
<dbReference type="InterPro" id="IPR050413">
    <property type="entry name" value="TCR_beta_variable"/>
</dbReference>
<accession>A0A8C4RTA3</accession>
<dbReference type="PROSITE" id="PS50835">
    <property type="entry name" value="IG_LIKE"/>
    <property type="match status" value="1"/>
</dbReference>
<dbReference type="InterPro" id="IPR003599">
    <property type="entry name" value="Ig_sub"/>
</dbReference>
<reference evidence="5" key="2">
    <citation type="submission" date="2025-08" db="UniProtKB">
        <authorList>
            <consortium name="Ensembl"/>
        </authorList>
    </citation>
    <scope>IDENTIFICATION</scope>
</reference>
<feature type="domain" description="Ig-like" evidence="4">
    <location>
        <begin position="53"/>
        <end position="141"/>
    </location>
</feature>
<feature type="transmembrane region" description="Helical" evidence="3">
    <location>
        <begin position="20"/>
        <end position="39"/>
    </location>
</feature>
<dbReference type="InterPro" id="IPR036179">
    <property type="entry name" value="Ig-like_dom_sf"/>
</dbReference>
<dbReference type="GO" id="GO:0002376">
    <property type="term" value="P:immune system process"/>
    <property type="evidence" value="ECO:0007669"/>
    <property type="project" value="UniProtKB-KW"/>
</dbReference>
<sequence>MNFLLASFPYGFYHVSSKIFFSILLVLFVYFIYVLKFYFLTDCSDGILVEQHPSSLLLKVRDTTNLTCKHDGGSSYQFMYWYRQLSKLNEMKLIAYLSYDKVNPEEDLKGKFSLIGDSRKEGHLTMLNATAADSGTYYCSVRYAQWRRSNRCNAQNHPEQRANAHGGIKTVTIASLFRSFFIILRYIYPVK</sequence>
<dbReference type="SMART" id="SM00409">
    <property type="entry name" value="IG"/>
    <property type="match status" value="1"/>
</dbReference>
<reference evidence="5" key="1">
    <citation type="submission" date="2021-06" db="EMBL/GenBank/DDBJ databases">
        <authorList>
            <consortium name="Wellcome Sanger Institute Data Sharing"/>
        </authorList>
    </citation>
    <scope>NUCLEOTIDE SEQUENCE [LARGE SCALE GENOMIC DNA]</scope>
</reference>
<keyword evidence="6" id="KW-1185">Reference proteome</keyword>
<dbReference type="GO" id="GO:0007166">
    <property type="term" value="P:cell surface receptor signaling pathway"/>
    <property type="evidence" value="ECO:0007669"/>
    <property type="project" value="TreeGrafter"/>
</dbReference>
<keyword evidence="3" id="KW-1133">Transmembrane helix</keyword>
<evidence type="ECO:0000256" key="2">
    <source>
        <dbReference type="ARBA" id="ARBA00022859"/>
    </source>
</evidence>
<evidence type="ECO:0000313" key="6">
    <source>
        <dbReference type="Proteomes" id="UP000694620"/>
    </source>
</evidence>
<dbReference type="SMART" id="SM00406">
    <property type="entry name" value="IGv"/>
    <property type="match status" value="1"/>
</dbReference>
<name>A0A8C4RTA3_ERPCA</name>
<dbReference type="Proteomes" id="UP000694620">
    <property type="component" value="Chromosome 3"/>
</dbReference>
<dbReference type="PANTHER" id="PTHR23268">
    <property type="entry name" value="T-CELL RECEPTOR BETA CHAIN"/>
    <property type="match status" value="1"/>
</dbReference>
<dbReference type="SUPFAM" id="SSF48726">
    <property type="entry name" value="Immunoglobulin"/>
    <property type="match status" value="1"/>
</dbReference>
<evidence type="ECO:0000259" key="4">
    <source>
        <dbReference type="PROSITE" id="PS50835"/>
    </source>
</evidence>
<protein>
    <recommendedName>
        <fullName evidence="4">Ig-like domain-containing protein</fullName>
    </recommendedName>
</protein>
<dbReference type="InterPro" id="IPR007110">
    <property type="entry name" value="Ig-like_dom"/>
</dbReference>
<keyword evidence="3" id="KW-0472">Membrane</keyword>
<dbReference type="GO" id="GO:0005886">
    <property type="term" value="C:plasma membrane"/>
    <property type="evidence" value="ECO:0007669"/>
    <property type="project" value="TreeGrafter"/>
</dbReference>
<reference evidence="5" key="3">
    <citation type="submission" date="2025-09" db="UniProtKB">
        <authorList>
            <consortium name="Ensembl"/>
        </authorList>
    </citation>
    <scope>IDENTIFICATION</scope>
</reference>
<dbReference type="InterPro" id="IPR013783">
    <property type="entry name" value="Ig-like_fold"/>
</dbReference>
<keyword evidence="1" id="KW-0732">Signal</keyword>
<evidence type="ECO:0000256" key="1">
    <source>
        <dbReference type="ARBA" id="ARBA00022729"/>
    </source>
</evidence>
<dbReference type="CDD" id="cd00099">
    <property type="entry name" value="IgV"/>
    <property type="match status" value="1"/>
</dbReference>
<keyword evidence="3" id="KW-0812">Transmembrane</keyword>
<dbReference type="PANTHER" id="PTHR23268:SF124">
    <property type="entry name" value="IG-LIKE DOMAIN-CONTAINING PROTEIN"/>
    <property type="match status" value="1"/>
</dbReference>
<proteinExistence type="predicted"/>
<dbReference type="AlphaFoldDB" id="A0A8C4RTA3"/>
<organism evidence="5 6">
    <name type="scientific">Erpetoichthys calabaricus</name>
    <name type="common">Rope fish</name>
    <name type="synonym">Calamoichthys calabaricus</name>
    <dbReference type="NCBI Taxonomy" id="27687"/>
    <lineage>
        <taxon>Eukaryota</taxon>
        <taxon>Metazoa</taxon>
        <taxon>Chordata</taxon>
        <taxon>Craniata</taxon>
        <taxon>Vertebrata</taxon>
        <taxon>Euteleostomi</taxon>
        <taxon>Actinopterygii</taxon>
        <taxon>Polypteriformes</taxon>
        <taxon>Polypteridae</taxon>
        <taxon>Erpetoichthys</taxon>
    </lineage>
</organism>
<dbReference type="Ensembl" id="ENSECRT00000006534.1">
    <property type="protein sequence ID" value="ENSECRP00000006431.1"/>
    <property type="gene ID" value="ENSECRG00000004291.1"/>
</dbReference>
<evidence type="ECO:0000256" key="3">
    <source>
        <dbReference type="SAM" id="Phobius"/>
    </source>
</evidence>
<evidence type="ECO:0000313" key="5">
    <source>
        <dbReference type="Ensembl" id="ENSECRP00000006431.1"/>
    </source>
</evidence>
<dbReference type="Gene3D" id="2.60.40.10">
    <property type="entry name" value="Immunoglobulins"/>
    <property type="match status" value="1"/>
</dbReference>
<keyword evidence="2" id="KW-0391">Immunity</keyword>
<dbReference type="GeneTree" id="ENSGT01120000272189"/>